<keyword evidence="4" id="KW-1185">Reference proteome</keyword>
<dbReference type="EnsemblMetazoa" id="CapteT197327">
    <property type="protein sequence ID" value="CapteP197327"/>
    <property type="gene ID" value="CapteG197327"/>
</dbReference>
<dbReference type="Gene3D" id="3.60.10.10">
    <property type="entry name" value="Endonuclease/exonuclease/phosphatase"/>
    <property type="match status" value="1"/>
</dbReference>
<dbReference type="Pfam" id="PF03372">
    <property type="entry name" value="Exo_endo_phos"/>
    <property type="match status" value="1"/>
</dbReference>
<feature type="domain" description="Endonuclease/exonuclease/phosphatase" evidence="1">
    <location>
        <begin position="67"/>
        <end position="482"/>
    </location>
</feature>
<accession>R7TP23</accession>
<dbReference type="HOGENOM" id="CLU_561704_0_0_1"/>
<evidence type="ECO:0000313" key="2">
    <source>
        <dbReference type="EMBL" id="ELT95653.1"/>
    </source>
</evidence>
<dbReference type="EMBL" id="KB309044">
    <property type="protein sequence ID" value="ELT95653.1"/>
    <property type="molecule type" value="Genomic_DNA"/>
</dbReference>
<dbReference type="InterPro" id="IPR053202">
    <property type="entry name" value="EGF_Rcpt_Signaling_Reg"/>
</dbReference>
<evidence type="ECO:0000313" key="4">
    <source>
        <dbReference type="Proteomes" id="UP000014760"/>
    </source>
</evidence>
<evidence type="ECO:0000259" key="1">
    <source>
        <dbReference type="Pfam" id="PF03372"/>
    </source>
</evidence>
<dbReference type="EMBL" id="AMQN01002376">
    <property type="status" value="NOT_ANNOTATED_CDS"/>
    <property type="molecule type" value="Genomic_DNA"/>
</dbReference>
<proteinExistence type="predicted"/>
<dbReference type="GO" id="GO:0016197">
    <property type="term" value="P:endosomal transport"/>
    <property type="evidence" value="ECO:0007669"/>
    <property type="project" value="TreeGrafter"/>
</dbReference>
<reference evidence="3" key="3">
    <citation type="submission" date="2015-06" db="UniProtKB">
        <authorList>
            <consortium name="EnsemblMetazoa"/>
        </authorList>
    </citation>
    <scope>IDENTIFICATION</scope>
</reference>
<dbReference type="GO" id="GO:0031902">
    <property type="term" value="C:late endosome membrane"/>
    <property type="evidence" value="ECO:0007669"/>
    <property type="project" value="TreeGrafter"/>
</dbReference>
<protein>
    <recommendedName>
        <fullName evidence="1">Endonuclease/exonuclease/phosphatase domain-containing protein</fullName>
    </recommendedName>
</protein>
<dbReference type="OrthoDB" id="6352234at2759"/>
<dbReference type="GO" id="GO:0005886">
    <property type="term" value="C:plasma membrane"/>
    <property type="evidence" value="ECO:0007669"/>
    <property type="project" value="TreeGrafter"/>
</dbReference>
<dbReference type="EMBL" id="AMQN01002375">
    <property type="status" value="NOT_ANNOTATED_CDS"/>
    <property type="molecule type" value="Genomic_DNA"/>
</dbReference>
<dbReference type="InterPro" id="IPR005135">
    <property type="entry name" value="Endo/exonuclease/phosphatase"/>
</dbReference>
<dbReference type="GO" id="GO:0005789">
    <property type="term" value="C:endoplasmic reticulum membrane"/>
    <property type="evidence" value="ECO:0007669"/>
    <property type="project" value="TreeGrafter"/>
</dbReference>
<organism evidence="2">
    <name type="scientific">Capitella teleta</name>
    <name type="common">Polychaete worm</name>
    <dbReference type="NCBI Taxonomy" id="283909"/>
    <lineage>
        <taxon>Eukaryota</taxon>
        <taxon>Metazoa</taxon>
        <taxon>Spiralia</taxon>
        <taxon>Lophotrochozoa</taxon>
        <taxon>Annelida</taxon>
        <taxon>Polychaeta</taxon>
        <taxon>Sedentaria</taxon>
        <taxon>Scolecida</taxon>
        <taxon>Capitellidae</taxon>
        <taxon>Capitella</taxon>
    </lineage>
</organism>
<dbReference type="SUPFAM" id="SSF56219">
    <property type="entry name" value="DNase I-like"/>
    <property type="match status" value="1"/>
</dbReference>
<reference evidence="4" key="1">
    <citation type="submission" date="2012-12" db="EMBL/GenBank/DDBJ databases">
        <authorList>
            <person name="Hellsten U."/>
            <person name="Grimwood J."/>
            <person name="Chapman J.A."/>
            <person name="Shapiro H."/>
            <person name="Aerts A."/>
            <person name="Otillar R.P."/>
            <person name="Terry A.Y."/>
            <person name="Boore J.L."/>
            <person name="Simakov O."/>
            <person name="Marletaz F."/>
            <person name="Cho S.-J."/>
            <person name="Edsinger-Gonzales E."/>
            <person name="Havlak P."/>
            <person name="Kuo D.-H."/>
            <person name="Larsson T."/>
            <person name="Lv J."/>
            <person name="Arendt D."/>
            <person name="Savage R."/>
            <person name="Osoegawa K."/>
            <person name="de Jong P."/>
            <person name="Lindberg D.R."/>
            <person name="Seaver E.C."/>
            <person name="Weisblat D.A."/>
            <person name="Putnam N.H."/>
            <person name="Grigoriev I.V."/>
            <person name="Rokhsar D.S."/>
        </authorList>
    </citation>
    <scope>NUCLEOTIDE SEQUENCE</scope>
    <source>
        <strain evidence="4">I ESC-2004</strain>
    </source>
</reference>
<sequence length="486" mass="54654">MGSHFGLEIGKVGKRRTLTKALTGAASTRRTSLFSANRGVAVIDQRKTHNENLLIVLTNPWSICNKAEDINDFIIEYNIDILAITETWLTGTACDGPTINALLPNGYEIIHAPRRTRGGGTALVYRQSLNVTHVAVSSASFEVLECVTKGPIMLRVCVVYQPYRTALFMEEFSSYLAGLATSPGRLLVLGDFNLYVDDPLDKTARSRTAFNAGRDLALTTVPQREVKGKGRRIPRDMLPLNPGMAERFASLTKDKREQDDPEVVQFIRDAIIEDRRPFLPKMSYNLYRTPQAAEVEKILKKKKKGFFVEAGGLDGERSSNTIWFEKKHGWTGFLIEMDPSYYLQLRGKNRHCYTANACISSTNFPAMVPFIEMRGGNAAISSKVSKNSLNTMCFPFYSMMLALNRTKIDYFSLDVEGQELAVLKTISFDKLDISVLSVEYLHTNKNKLKQFMKSKGYKLVKTLAYGNAALSQWSYDYIFVKNETIL</sequence>
<dbReference type="InterPro" id="IPR036691">
    <property type="entry name" value="Endo/exonu/phosph_ase_sf"/>
</dbReference>
<reference evidence="2 4" key="2">
    <citation type="journal article" date="2013" name="Nature">
        <title>Insights into bilaterian evolution from three spiralian genomes.</title>
        <authorList>
            <person name="Simakov O."/>
            <person name="Marletaz F."/>
            <person name="Cho S.J."/>
            <person name="Edsinger-Gonzales E."/>
            <person name="Havlak P."/>
            <person name="Hellsten U."/>
            <person name="Kuo D.H."/>
            <person name="Larsson T."/>
            <person name="Lv J."/>
            <person name="Arendt D."/>
            <person name="Savage R."/>
            <person name="Osoegawa K."/>
            <person name="de Jong P."/>
            <person name="Grimwood J."/>
            <person name="Chapman J.A."/>
            <person name="Shapiro H."/>
            <person name="Aerts A."/>
            <person name="Otillar R.P."/>
            <person name="Terry A.Y."/>
            <person name="Boore J.L."/>
            <person name="Grigoriev I.V."/>
            <person name="Lindberg D.R."/>
            <person name="Seaver E.C."/>
            <person name="Weisblat D.A."/>
            <person name="Putnam N.H."/>
            <person name="Rokhsar D.S."/>
        </authorList>
    </citation>
    <scope>NUCLEOTIDE SEQUENCE</scope>
    <source>
        <strain evidence="2 4">I ESC-2004</strain>
    </source>
</reference>
<dbReference type="PANTHER" id="PTHR34009:SF2">
    <property type="entry name" value="PROTEIN STAR"/>
    <property type="match status" value="1"/>
</dbReference>
<dbReference type="GO" id="GO:0005794">
    <property type="term" value="C:Golgi apparatus"/>
    <property type="evidence" value="ECO:0007669"/>
    <property type="project" value="TreeGrafter"/>
</dbReference>
<dbReference type="GO" id="GO:0006888">
    <property type="term" value="P:endoplasmic reticulum to Golgi vesicle-mediated transport"/>
    <property type="evidence" value="ECO:0007669"/>
    <property type="project" value="TreeGrafter"/>
</dbReference>
<dbReference type="PANTHER" id="PTHR34009">
    <property type="entry name" value="PROTEIN STAR"/>
    <property type="match status" value="1"/>
</dbReference>
<dbReference type="Proteomes" id="UP000014760">
    <property type="component" value="Unassembled WGS sequence"/>
</dbReference>
<dbReference type="Gene3D" id="3.40.50.150">
    <property type="entry name" value="Vaccinia Virus protein VP39"/>
    <property type="match status" value="1"/>
</dbReference>
<name>R7TP23_CAPTE</name>
<dbReference type="InterPro" id="IPR029063">
    <property type="entry name" value="SAM-dependent_MTases_sf"/>
</dbReference>
<evidence type="ECO:0000313" key="3">
    <source>
        <dbReference type="EnsemblMetazoa" id="CapteP197327"/>
    </source>
</evidence>
<dbReference type="AlphaFoldDB" id="R7TP23"/>
<gene>
    <name evidence="2" type="ORF">CAPTEDRAFT_197327</name>
</gene>
<dbReference type="SUPFAM" id="SSF53335">
    <property type="entry name" value="S-adenosyl-L-methionine-dependent methyltransferases"/>
    <property type="match status" value="1"/>
</dbReference>
<dbReference type="GO" id="GO:0003824">
    <property type="term" value="F:catalytic activity"/>
    <property type="evidence" value="ECO:0007669"/>
    <property type="project" value="InterPro"/>
</dbReference>